<accession>A0ABS0FFM9</accession>
<organism evidence="3 4">
    <name type="scientific">Pseudomonas luteola</name>
    <dbReference type="NCBI Taxonomy" id="47886"/>
    <lineage>
        <taxon>Bacteria</taxon>
        <taxon>Pseudomonadati</taxon>
        <taxon>Pseudomonadota</taxon>
        <taxon>Gammaproteobacteria</taxon>
        <taxon>Pseudomonadales</taxon>
        <taxon>Pseudomonadaceae</taxon>
        <taxon>Pseudomonas</taxon>
    </lineage>
</organism>
<comment type="caution">
    <text evidence="3">The sequence shown here is derived from an EMBL/GenBank/DDBJ whole genome shotgun (WGS) entry which is preliminary data.</text>
</comment>
<dbReference type="PROSITE" id="PS51704">
    <property type="entry name" value="GP_PDE"/>
    <property type="match status" value="1"/>
</dbReference>
<dbReference type="SUPFAM" id="SSF51695">
    <property type="entry name" value="PLC-like phosphodiesterases"/>
    <property type="match status" value="1"/>
</dbReference>
<keyword evidence="1" id="KW-0732">Signal</keyword>
<evidence type="ECO:0000256" key="1">
    <source>
        <dbReference type="SAM" id="SignalP"/>
    </source>
</evidence>
<feature type="signal peptide" evidence="1">
    <location>
        <begin position="1"/>
        <end position="26"/>
    </location>
</feature>
<dbReference type="EMBL" id="JADMCD010000001">
    <property type="protein sequence ID" value="MBF8639145.1"/>
    <property type="molecule type" value="Genomic_DNA"/>
</dbReference>
<evidence type="ECO:0000313" key="4">
    <source>
        <dbReference type="Proteomes" id="UP000626180"/>
    </source>
</evidence>
<gene>
    <name evidence="3" type="ORF">IRZ65_00425</name>
</gene>
<name>A0ABS0FFM9_PSELU</name>
<dbReference type="CDD" id="cd08601">
    <property type="entry name" value="GDPD_SaGlpQ_like"/>
    <property type="match status" value="1"/>
</dbReference>
<protein>
    <submittedName>
        <fullName evidence="3">Glycerophosphodiester phosphodiesterase</fullName>
    </submittedName>
</protein>
<dbReference type="Proteomes" id="UP000626180">
    <property type="component" value="Unassembled WGS sequence"/>
</dbReference>
<dbReference type="Pfam" id="PF03009">
    <property type="entry name" value="GDPD"/>
    <property type="match status" value="1"/>
</dbReference>
<sequence>MDRGLCKGLLAGALMAAMGMMGQSAGAVSEPVGKALSEKAGIPYPAVIAHRGASYDAPESTAPAYMLARDLGADYLELDLQRTRDGVLIALHDDNLKRTTNVAQRFPDRADQPVSSFTLEELKSLDAGTWFNTAHPDRARPSFAGQKILTLDEVIDIAEGGQNKPGLYIETKQPKLFPGIEKDLKDKLQARGWLGKPAAKTSDTPQVHVASMPGRVVLQTFEKSSMELLQQEMPQVPKVLLLWLGDGSIEPKSNVSFADSGEKDKAAYYAKQEVKSKAEYERWLNWAKAHGALGIGPSSALTNGGDQSYADLVKPWMNQMAHEKGLIVHPYTVDEAVDFKKISDAGVDGFFTNRTAELLKFYNRPAKDGIDTILKRHGY</sequence>
<reference evidence="3 4" key="1">
    <citation type="submission" date="2020-10" db="EMBL/GenBank/DDBJ databases">
        <title>Genome sequences of Pseudomonas isolates.</title>
        <authorList>
            <person name="Wessels L."/>
            <person name="Reich F."/>
            <person name="Hammerl J."/>
        </authorList>
    </citation>
    <scope>NUCLEOTIDE SEQUENCE [LARGE SCALE GENOMIC DNA]</scope>
    <source>
        <strain evidence="3 4">20-MO00624-0</strain>
    </source>
</reference>
<evidence type="ECO:0000313" key="3">
    <source>
        <dbReference type="EMBL" id="MBF8639145.1"/>
    </source>
</evidence>
<evidence type="ECO:0000259" key="2">
    <source>
        <dbReference type="PROSITE" id="PS51704"/>
    </source>
</evidence>
<proteinExistence type="predicted"/>
<feature type="chain" id="PRO_5046974726" evidence="1">
    <location>
        <begin position="27"/>
        <end position="379"/>
    </location>
</feature>
<feature type="domain" description="GP-PDE" evidence="2">
    <location>
        <begin position="45"/>
        <end position="362"/>
    </location>
</feature>
<dbReference type="InterPro" id="IPR017946">
    <property type="entry name" value="PLC-like_Pdiesterase_TIM-brl"/>
</dbReference>
<dbReference type="RefSeq" id="WP_037030086.1">
    <property type="nucleotide sequence ID" value="NZ_FQYS01000010.1"/>
</dbReference>
<dbReference type="PANTHER" id="PTHR46211">
    <property type="entry name" value="GLYCEROPHOSPHORYL DIESTER PHOSPHODIESTERASE"/>
    <property type="match status" value="1"/>
</dbReference>
<keyword evidence="4" id="KW-1185">Reference proteome</keyword>
<dbReference type="Gene3D" id="3.20.20.190">
    <property type="entry name" value="Phosphatidylinositol (PI) phosphodiesterase"/>
    <property type="match status" value="1"/>
</dbReference>
<dbReference type="PANTHER" id="PTHR46211:SF1">
    <property type="entry name" value="GLYCEROPHOSPHODIESTER PHOSPHODIESTERASE, CYTOPLASMIC"/>
    <property type="match status" value="1"/>
</dbReference>
<dbReference type="InterPro" id="IPR030395">
    <property type="entry name" value="GP_PDE_dom"/>
</dbReference>